<name>A0ABY7HZ19_9BACI</name>
<dbReference type="EMBL" id="CP114066">
    <property type="protein sequence ID" value="WAT20921.1"/>
    <property type="molecule type" value="Genomic_DNA"/>
</dbReference>
<dbReference type="GO" id="GO:0016757">
    <property type="term" value="F:glycosyltransferase activity"/>
    <property type="evidence" value="ECO:0007669"/>
    <property type="project" value="UniProtKB-KW"/>
</dbReference>
<dbReference type="Pfam" id="PF00534">
    <property type="entry name" value="Glycos_transf_1"/>
    <property type="match status" value="1"/>
</dbReference>
<keyword evidence="2" id="KW-0808">Transferase</keyword>
<dbReference type="EC" id="2.4.-.-" evidence="2"/>
<keyword evidence="2" id="KW-0328">Glycosyltransferase</keyword>
<evidence type="ECO:0000313" key="3">
    <source>
        <dbReference type="Proteomes" id="UP001164713"/>
    </source>
</evidence>
<accession>A0ABY7HZ19</accession>
<dbReference type="PANTHER" id="PTHR12526:SF630">
    <property type="entry name" value="GLYCOSYLTRANSFERASE"/>
    <property type="match status" value="1"/>
</dbReference>
<sequence length="509" mass="59479">MKSSFKTYMLMFGGIPAKPTGLATSVIRRSNAFSAANIENEILVHDWYINYDESINYLQDTNQLNSNTTVRYLYNELGNDMQRDDRKKIDRKPQEEGWVAIQDKTRKNVYRCYKEGLYLQFKWYNDEGDLLFIDHLLPNFIREKREWFDSKGYIRKVEYMDFNTNSPVRVLYLNKQGKCFLTVSRNPKSNATNQIIYFDENGHFKAEFKNEKEMLYYWLAHYILVEKDKKMALISEYGFNRLQLQKLESQIKNLNVIYTFHSNHFAAPYLLGSPIRNDQKDFFNHISEYSAVVFLTEEQRADVGTQYGNSDKYYAIPHHAPKVVRENVKRDAMKVVLVGRYEKIKNQDHAIKAFKKVVEQIPEAKLELYGRGSEELNLRKLITDLELQKNVELKGFSDDVYSVFFNSALSIVPSEYEGICLSLMESMSAGCVPISYNFKYGPKDIITHNTDGMIVQKGDINELANAIIDLLNNSQKRNSMSIEAMKITDKFSENKLVDDWKKLFEEVLN</sequence>
<gene>
    <name evidence="2" type="ORF">O0R52_18495</name>
</gene>
<feature type="domain" description="Glycosyl transferase family 1" evidence="1">
    <location>
        <begin position="330"/>
        <end position="484"/>
    </location>
</feature>
<dbReference type="PANTHER" id="PTHR12526">
    <property type="entry name" value="GLYCOSYLTRANSFERASE"/>
    <property type="match status" value="1"/>
</dbReference>
<reference evidence="2" key="1">
    <citation type="submission" date="2022-12" db="EMBL/GenBank/DDBJ databases">
        <title>Genomic of Bacillus halotolerans.</title>
        <authorList>
            <person name="Xu G."/>
            <person name="Ding Y."/>
        </authorList>
    </citation>
    <scope>NUCLEOTIDE SEQUENCE</scope>
    <source>
        <strain evidence="2">B13</strain>
    </source>
</reference>
<dbReference type="RefSeq" id="WP_256766436.1">
    <property type="nucleotide sequence ID" value="NZ_CP101718.1"/>
</dbReference>
<keyword evidence="3" id="KW-1185">Reference proteome</keyword>
<organism evidence="2 3">
    <name type="scientific">Bacillus halotolerans</name>
    <dbReference type="NCBI Taxonomy" id="260554"/>
    <lineage>
        <taxon>Bacteria</taxon>
        <taxon>Bacillati</taxon>
        <taxon>Bacillota</taxon>
        <taxon>Bacilli</taxon>
        <taxon>Bacillales</taxon>
        <taxon>Bacillaceae</taxon>
        <taxon>Bacillus</taxon>
    </lineage>
</organism>
<evidence type="ECO:0000259" key="1">
    <source>
        <dbReference type="Pfam" id="PF00534"/>
    </source>
</evidence>
<evidence type="ECO:0000313" key="2">
    <source>
        <dbReference type="EMBL" id="WAT20921.1"/>
    </source>
</evidence>
<protein>
    <submittedName>
        <fullName evidence="2">Glycosyltransferase</fullName>
        <ecNumber evidence="2">2.4.-.-</ecNumber>
    </submittedName>
</protein>
<proteinExistence type="predicted"/>
<dbReference type="Proteomes" id="UP001164713">
    <property type="component" value="Chromosome"/>
</dbReference>
<dbReference type="Gene3D" id="3.40.50.2000">
    <property type="entry name" value="Glycogen Phosphorylase B"/>
    <property type="match status" value="3"/>
</dbReference>
<dbReference type="SUPFAM" id="SSF53756">
    <property type="entry name" value="UDP-Glycosyltransferase/glycogen phosphorylase"/>
    <property type="match status" value="1"/>
</dbReference>
<dbReference type="InterPro" id="IPR001296">
    <property type="entry name" value="Glyco_trans_1"/>
</dbReference>